<proteinExistence type="predicted"/>
<name>A0A402BJ36_9CHLR</name>
<dbReference type="SUPFAM" id="SSF48371">
    <property type="entry name" value="ARM repeat"/>
    <property type="match status" value="1"/>
</dbReference>
<dbReference type="Proteomes" id="UP000287171">
    <property type="component" value="Unassembled WGS sequence"/>
</dbReference>
<protein>
    <recommendedName>
        <fullName evidence="3">HEAT repeat domain-containing protein</fullName>
    </recommendedName>
</protein>
<dbReference type="OrthoDB" id="7591937at2"/>
<dbReference type="EMBL" id="BIFT01000002">
    <property type="protein sequence ID" value="GCE31349.1"/>
    <property type="molecule type" value="Genomic_DNA"/>
</dbReference>
<keyword evidence="2" id="KW-1185">Reference proteome</keyword>
<organism evidence="1 2">
    <name type="scientific">Dictyobacter alpinus</name>
    <dbReference type="NCBI Taxonomy" id="2014873"/>
    <lineage>
        <taxon>Bacteria</taxon>
        <taxon>Bacillati</taxon>
        <taxon>Chloroflexota</taxon>
        <taxon>Ktedonobacteria</taxon>
        <taxon>Ktedonobacterales</taxon>
        <taxon>Dictyobacteraceae</taxon>
        <taxon>Dictyobacter</taxon>
    </lineage>
</organism>
<dbReference type="Gene3D" id="1.25.10.10">
    <property type="entry name" value="Leucine-rich Repeat Variant"/>
    <property type="match status" value="1"/>
</dbReference>
<dbReference type="Pfam" id="PF13646">
    <property type="entry name" value="HEAT_2"/>
    <property type="match status" value="1"/>
</dbReference>
<evidence type="ECO:0008006" key="3">
    <source>
        <dbReference type="Google" id="ProtNLM"/>
    </source>
</evidence>
<sequence length="148" mass="16769">MNWHFKYISTEEVYPEELSGTRGIANEAWWDWITDGHHATMGQLARAIEVRQEPTRRLAWVKSVMVLVERSGRDRMARNALIVLANTQDPTYLPLIQRATQDINPLIRASAVHALIKLGDEATAATLRHDSSPMVQHEVLNALHPPCI</sequence>
<dbReference type="InterPro" id="IPR016024">
    <property type="entry name" value="ARM-type_fold"/>
</dbReference>
<evidence type="ECO:0000313" key="2">
    <source>
        <dbReference type="Proteomes" id="UP000287171"/>
    </source>
</evidence>
<comment type="caution">
    <text evidence="1">The sequence shown here is derived from an EMBL/GenBank/DDBJ whole genome shotgun (WGS) entry which is preliminary data.</text>
</comment>
<gene>
    <name evidence="1" type="ORF">KDA_68330</name>
</gene>
<accession>A0A402BJ36</accession>
<dbReference type="RefSeq" id="WP_126631325.1">
    <property type="nucleotide sequence ID" value="NZ_BIFT01000002.1"/>
</dbReference>
<evidence type="ECO:0000313" key="1">
    <source>
        <dbReference type="EMBL" id="GCE31349.1"/>
    </source>
</evidence>
<reference evidence="2" key="1">
    <citation type="submission" date="2018-12" db="EMBL/GenBank/DDBJ databases">
        <title>Tengunoibacter tsumagoiensis gen. nov., sp. nov., Dictyobacter kobayashii sp. nov., D. alpinus sp. nov., and D. joshuensis sp. nov. and description of Dictyobacteraceae fam. nov. within the order Ktedonobacterales isolated from Tengu-no-mugimeshi.</title>
        <authorList>
            <person name="Wang C.M."/>
            <person name="Zheng Y."/>
            <person name="Sakai Y."/>
            <person name="Toyoda A."/>
            <person name="Minakuchi Y."/>
            <person name="Abe K."/>
            <person name="Yokota A."/>
            <person name="Yabe S."/>
        </authorList>
    </citation>
    <scope>NUCLEOTIDE SEQUENCE [LARGE SCALE GENOMIC DNA]</scope>
    <source>
        <strain evidence="2">Uno16</strain>
    </source>
</reference>
<dbReference type="InterPro" id="IPR011989">
    <property type="entry name" value="ARM-like"/>
</dbReference>
<dbReference type="AlphaFoldDB" id="A0A402BJ36"/>